<evidence type="ECO:0000313" key="4">
    <source>
        <dbReference type="EMBL" id="GAN53579.1"/>
    </source>
</evidence>
<dbReference type="EMBL" id="BALE01000010">
    <property type="protein sequence ID" value="GAN53579.1"/>
    <property type="molecule type" value="Genomic_DNA"/>
</dbReference>
<accession>A0A0D6MIU2</accession>
<dbReference type="InterPro" id="IPR016181">
    <property type="entry name" value="Acyl_CoA_acyltransferase"/>
</dbReference>
<evidence type="ECO:0000256" key="1">
    <source>
        <dbReference type="ARBA" id="ARBA00022679"/>
    </source>
</evidence>
<gene>
    <name evidence="4" type="ORF">Tasa_010_126</name>
</gene>
<reference evidence="4 5" key="1">
    <citation type="submission" date="2012-10" db="EMBL/GenBank/DDBJ databases">
        <title>Genome sequencing of Tanticharoenia sakaeratensis NBRC 103193.</title>
        <authorList>
            <person name="Azuma Y."/>
            <person name="Hadano H."/>
            <person name="Hirakawa H."/>
            <person name="Matsushita K."/>
        </authorList>
    </citation>
    <scope>NUCLEOTIDE SEQUENCE [LARGE SCALE GENOMIC DNA]</scope>
    <source>
        <strain evidence="4 5">NBRC 103193</strain>
    </source>
</reference>
<dbReference type="PANTHER" id="PTHR43877">
    <property type="entry name" value="AMINOALKYLPHOSPHONATE N-ACETYLTRANSFERASE-RELATED-RELATED"/>
    <property type="match status" value="1"/>
</dbReference>
<dbReference type="PANTHER" id="PTHR43877:SF5">
    <property type="entry name" value="BLL8307 PROTEIN"/>
    <property type="match status" value="1"/>
</dbReference>
<protein>
    <submittedName>
        <fullName evidence="4">GCN5-related N-acetyltransferase</fullName>
    </submittedName>
</protein>
<evidence type="ECO:0000313" key="5">
    <source>
        <dbReference type="Proteomes" id="UP000032679"/>
    </source>
</evidence>
<keyword evidence="1 4" id="KW-0808">Transferase</keyword>
<sequence>MFTLRIDDLSGDQTRDLLRLHLEGMHANSPPGSVFALDLSGLQMPEVTVWTAWHGDRIAAVGALKMLPDGDAEVKSMRTHPDFIRRGAGARILEAIIFHAQARGVRRLSLETGSGAAFEPALALYRKRGFHNGDAFSSYQKSEFNQFLHLPLA</sequence>
<proteinExistence type="predicted"/>
<name>A0A0D6MIU2_9PROT</name>
<comment type="caution">
    <text evidence="4">The sequence shown here is derived from an EMBL/GenBank/DDBJ whole genome shotgun (WGS) entry which is preliminary data.</text>
</comment>
<feature type="domain" description="N-acetyltransferase" evidence="3">
    <location>
        <begin position="4"/>
        <end position="153"/>
    </location>
</feature>
<evidence type="ECO:0000256" key="2">
    <source>
        <dbReference type="ARBA" id="ARBA00023315"/>
    </source>
</evidence>
<keyword evidence="5" id="KW-1185">Reference proteome</keyword>
<evidence type="ECO:0000259" key="3">
    <source>
        <dbReference type="PROSITE" id="PS51186"/>
    </source>
</evidence>
<dbReference type="RefSeq" id="WP_048848030.1">
    <property type="nucleotide sequence ID" value="NZ_BALE01000010.1"/>
</dbReference>
<organism evidence="4 5">
    <name type="scientific">Tanticharoenia sakaeratensis NBRC 103193</name>
    <dbReference type="NCBI Taxonomy" id="1231623"/>
    <lineage>
        <taxon>Bacteria</taxon>
        <taxon>Pseudomonadati</taxon>
        <taxon>Pseudomonadota</taxon>
        <taxon>Alphaproteobacteria</taxon>
        <taxon>Acetobacterales</taxon>
        <taxon>Acetobacteraceae</taxon>
        <taxon>Tanticharoenia</taxon>
    </lineage>
</organism>
<dbReference type="GO" id="GO:0016747">
    <property type="term" value="F:acyltransferase activity, transferring groups other than amino-acyl groups"/>
    <property type="evidence" value="ECO:0007669"/>
    <property type="project" value="InterPro"/>
</dbReference>
<keyword evidence="2" id="KW-0012">Acyltransferase</keyword>
<dbReference type="Pfam" id="PF00583">
    <property type="entry name" value="Acetyltransf_1"/>
    <property type="match status" value="1"/>
</dbReference>
<dbReference type="AlphaFoldDB" id="A0A0D6MIU2"/>
<dbReference type="InterPro" id="IPR050832">
    <property type="entry name" value="Bact_Acetyltransf"/>
</dbReference>
<dbReference type="PROSITE" id="PS51186">
    <property type="entry name" value="GNAT"/>
    <property type="match status" value="1"/>
</dbReference>
<dbReference type="STRING" id="1231623.Tasa_010_126"/>
<dbReference type="InterPro" id="IPR000182">
    <property type="entry name" value="GNAT_dom"/>
</dbReference>
<dbReference type="OrthoDB" id="9805924at2"/>
<dbReference type="Proteomes" id="UP000032679">
    <property type="component" value="Unassembled WGS sequence"/>
</dbReference>
<dbReference type="Gene3D" id="3.40.630.30">
    <property type="match status" value="1"/>
</dbReference>
<dbReference type="SUPFAM" id="SSF55729">
    <property type="entry name" value="Acyl-CoA N-acyltransferases (Nat)"/>
    <property type="match status" value="1"/>
</dbReference>
<dbReference type="CDD" id="cd04301">
    <property type="entry name" value="NAT_SF"/>
    <property type="match status" value="1"/>
</dbReference>